<dbReference type="RefSeq" id="WP_341413047.1">
    <property type="nucleotide sequence ID" value="NZ_JBBUTH010000011.1"/>
</dbReference>
<dbReference type="InterPro" id="IPR054597">
    <property type="entry name" value="FeeM_cat"/>
</dbReference>
<feature type="region of interest" description="Disordered" evidence="1">
    <location>
        <begin position="434"/>
        <end position="473"/>
    </location>
</feature>
<evidence type="ECO:0000259" key="2">
    <source>
        <dbReference type="Pfam" id="PF21926"/>
    </source>
</evidence>
<keyword evidence="3" id="KW-0808">Transferase</keyword>
<gene>
    <name evidence="3" type="ORF">AACH10_23830</name>
</gene>
<feature type="domain" description="N-acyl amino acid synthase FeeM catalytic core" evidence="2">
    <location>
        <begin position="60"/>
        <end position="219"/>
    </location>
</feature>
<comment type="caution">
    <text evidence="3">The sequence shown here is derived from an EMBL/GenBank/DDBJ whole genome shotgun (WGS) entry which is preliminary data.</text>
</comment>
<dbReference type="GO" id="GO:0016746">
    <property type="term" value="F:acyltransferase activity"/>
    <property type="evidence" value="ECO:0007669"/>
    <property type="project" value="UniProtKB-KW"/>
</dbReference>
<dbReference type="Gene3D" id="3.40.630.30">
    <property type="match status" value="1"/>
</dbReference>
<reference evidence="3 4" key="1">
    <citation type="submission" date="2024-04" db="EMBL/GenBank/DDBJ databases">
        <title>Novel species of the genus Ideonella isolated from streams.</title>
        <authorList>
            <person name="Lu H."/>
        </authorList>
    </citation>
    <scope>NUCLEOTIDE SEQUENCE [LARGE SCALE GENOMIC DNA]</scope>
    <source>
        <strain evidence="3 4">DXS22W</strain>
    </source>
</reference>
<dbReference type="Proteomes" id="UP001365405">
    <property type="component" value="Unassembled WGS sequence"/>
</dbReference>
<proteinExistence type="predicted"/>
<evidence type="ECO:0000256" key="1">
    <source>
        <dbReference type="SAM" id="MobiDB-lite"/>
    </source>
</evidence>
<dbReference type="CDD" id="cd04301">
    <property type="entry name" value="NAT_SF"/>
    <property type="match status" value="1"/>
</dbReference>
<dbReference type="Gene3D" id="2.40.10.220">
    <property type="entry name" value="predicted glycosyltransferase like domains"/>
    <property type="match status" value="1"/>
</dbReference>
<dbReference type="InterPro" id="IPR016181">
    <property type="entry name" value="Acyl_CoA_acyltransferase"/>
</dbReference>
<evidence type="ECO:0000313" key="4">
    <source>
        <dbReference type="Proteomes" id="UP001365405"/>
    </source>
</evidence>
<dbReference type="SUPFAM" id="SSF55729">
    <property type="entry name" value="Acyl-CoA N-acyltransferases (Nat)"/>
    <property type="match status" value="1"/>
</dbReference>
<keyword evidence="3" id="KW-0012">Acyltransferase</keyword>
<evidence type="ECO:0000313" key="3">
    <source>
        <dbReference type="EMBL" id="MEK8053307.1"/>
    </source>
</evidence>
<dbReference type="EC" id="2.3.1.-" evidence="3"/>
<accession>A0ABU9CNA2</accession>
<dbReference type="SUPFAM" id="SSF141371">
    <property type="entry name" value="PilZ domain-like"/>
    <property type="match status" value="1"/>
</dbReference>
<dbReference type="Pfam" id="PF21926">
    <property type="entry name" value="FeeM"/>
    <property type="match status" value="1"/>
</dbReference>
<name>A0ABU9CNA2_9BURK</name>
<keyword evidence="4" id="KW-1185">Reference proteome</keyword>
<feature type="compositionally biased region" description="Basic and acidic residues" evidence="1">
    <location>
        <begin position="464"/>
        <end position="473"/>
    </location>
</feature>
<dbReference type="EMBL" id="JBBUTH010000011">
    <property type="protein sequence ID" value="MEK8053307.1"/>
    <property type="molecule type" value="Genomic_DNA"/>
</dbReference>
<sequence>MKRTLISRVRKSAHDTLRDGLALLPQAWRFAFYRAMVRCDPAPDPRLELKIAETQDELEDCFRILHDSYVNAGFMKPDPSGLRVTVYHALPTTTTLCAKWDGKVVGTISIIREGVFGFPLQSVFDLTAVRAKGGNITEVSSLAVDPRYRGIGGQVLFPLMKFMREYARDYFDTRHLVIAVNPNRIEMYEGLLAFTRLQACEVDNYDFANGAPAVGATLDLQQSPEQTRLLYRDRPAHRNLHRYLYVDPLPNIRWPERRFHTTNDPVLTPAMMDYFFNQRTQVFETLDDRKRLLLRSIYDLDDYAGVLPMPRAGASLGATLRRHQRFSLRCPAQLEVASYGASIAYPLQVIELSRHGFLAECPTPLPEGTTGLLTVDLGTADTAVVEARAVRCHVSQGVTYHGFQVANPDAAWQRCVDALHSGRTHRDLSVAEPAAVPDTPAAAPAAPSATVPDRPGVRPHAVAKHREPLAEPA</sequence>
<organism evidence="3 4">
    <name type="scientific">Pseudaquabacterium inlustre</name>
    <dbReference type="NCBI Taxonomy" id="2984192"/>
    <lineage>
        <taxon>Bacteria</taxon>
        <taxon>Pseudomonadati</taxon>
        <taxon>Pseudomonadota</taxon>
        <taxon>Betaproteobacteria</taxon>
        <taxon>Burkholderiales</taxon>
        <taxon>Sphaerotilaceae</taxon>
        <taxon>Pseudaquabacterium</taxon>
    </lineage>
</organism>
<protein>
    <submittedName>
        <fullName evidence="3">GNAT family N-acetyltransferase</fullName>
        <ecNumber evidence="3">2.3.1.-</ecNumber>
    </submittedName>
</protein>
<feature type="compositionally biased region" description="Low complexity" evidence="1">
    <location>
        <begin position="434"/>
        <end position="453"/>
    </location>
</feature>